<keyword evidence="2" id="KW-1185">Reference proteome</keyword>
<dbReference type="EMBL" id="SMFV01000001">
    <property type="protein sequence ID" value="TCK06352.1"/>
    <property type="molecule type" value="Genomic_DNA"/>
</dbReference>
<proteinExistence type="predicted"/>
<comment type="caution">
    <text evidence="1">The sequence shown here is derived from an EMBL/GenBank/DDBJ whole genome shotgun (WGS) entry which is preliminary data.</text>
</comment>
<sequence length="131" mass="15099">MKLKLTARMLKVDGLIQQNYRGELTEEELRQATIETLNYLTDEFFYREAQKRGGYKNMGEILVDAQQGDEDAKYLLSLYEKVWAVEEEAEKQVSEAGQKLLLKIAEDVRTFLLPKLKKVLKEVEPGGKDEA</sequence>
<reference evidence="1 2" key="1">
    <citation type="submission" date="2019-03" db="EMBL/GenBank/DDBJ databases">
        <title>Genomic Encyclopedia of Archaeal and Bacterial Type Strains, Phase II (KMG-II): from individual species to whole genera.</title>
        <authorList>
            <person name="Goeker M."/>
        </authorList>
    </citation>
    <scope>NUCLEOTIDE SEQUENCE [LARGE SCALE GENOMIC DNA]</scope>
    <source>
        <strain evidence="1 2">DSM 24425</strain>
    </source>
</reference>
<dbReference type="Proteomes" id="UP000295777">
    <property type="component" value="Unassembled WGS sequence"/>
</dbReference>
<dbReference type="RefSeq" id="WP_132524811.1">
    <property type="nucleotide sequence ID" value="NZ_SMFV01000001.1"/>
</dbReference>
<dbReference type="AlphaFoldDB" id="A0A4R1GPG3"/>
<organism evidence="1 2">
    <name type="scientific">Phorcysia thermohydrogeniphila</name>
    <dbReference type="NCBI Taxonomy" id="936138"/>
    <lineage>
        <taxon>Bacteria</taxon>
        <taxon>Pseudomonadati</taxon>
        <taxon>Aquificota</taxon>
        <taxon>Aquificia</taxon>
        <taxon>Desulfurobacteriales</taxon>
        <taxon>Desulfurobacteriaceae</taxon>
        <taxon>Phorcysia</taxon>
    </lineage>
</organism>
<accession>A0A4R1GPG3</accession>
<evidence type="ECO:0000313" key="2">
    <source>
        <dbReference type="Proteomes" id="UP000295777"/>
    </source>
</evidence>
<gene>
    <name evidence="1" type="ORF">CLV27_0153</name>
</gene>
<evidence type="ECO:0000313" key="1">
    <source>
        <dbReference type="EMBL" id="TCK06352.1"/>
    </source>
</evidence>
<protein>
    <submittedName>
        <fullName evidence="1">Uncharacterized protein</fullName>
    </submittedName>
</protein>
<name>A0A4R1GPG3_9BACT</name>